<dbReference type="Gramene" id="Psat06G0139400-T2">
    <property type="protein sequence ID" value="KAI5394758.1"/>
    <property type="gene ID" value="KIW84_061394"/>
</dbReference>
<dbReference type="AlphaFoldDB" id="A0A9D4W4F5"/>
<dbReference type="Proteomes" id="UP001058974">
    <property type="component" value="Chromosome 6"/>
</dbReference>
<organism evidence="1 2">
    <name type="scientific">Pisum sativum</name>
    <name type="common">Garden pea</name>
    <name type="synonym">Lathyrus oleraceus</name>
    <dbReference type="NCBI Taxonomy" id="3888"/>
    <lineage>
        <taxon>Eukaryota</taxon>
        <taxon>Viridiplantae</taxon>
        <taxon>Streptophyta</taxon>
        <taxon>Embryophyta</taxon>
        <taxon>Tracheophyta</taxon>
        <taxon>Spermatophyta</taxon>
        <taxon>Magnoliopsida</taxon>
        <taxon>eudicotyledons</taxon>
        <taxon>Gunneridae</taxon>
        <taxon>Pentapetalae</taxon>
        <taxon>rosids</taxon>
        <taxon>fabids</taxon>
        <taxon>Fabales</taxon>
        <taxon>Fabaceae</taxon>
        <taxon>Papilionoideae</taxon>
        <taxon>50 kb inversion clade</taxon>
        <taxon>NPAAA clade</taxon>
        <taxon>Hologalegina</taxon>
        <taxon>IRL clade</taxon>
        <taxon>Fabeae</taxon>
        <taxon>Lathyrus</taxon>
    </lineage>
</organism>
<proteinExistence type="predicted"/>
<feature type="non-terminal residue" evidence="1">
    <location>
        <position position="120"/>
    </location>
</feature>
<dbReference type="EMBL" id="JAMSHJ010000006">
    <property type="protein sequence ID" value="KAI5394758.1"/>
    <property type="molecule type" value="Genomic_DNA"/>
</dbReference>
<feature type="non-terminal residue" evidence="1">
    <location>
        <position position="1"/>
    </location>
</feature>
<protein>
    <submittedName>
        <fullName evidence="1">Uncharacterized protein</fullName>
    </submittedName>
</protein>
<keyword evidence="2" id="KW-1185">Reference proteome</keyword>
<reference evidence="1 2" key="1">
    <citation type="journal article" date="2022" name="Nat. Genet.">
        <title>Improved pea reference genome and pan-genome highlight genomic features and evolutionary characteristics.</title>
        <authorList>
            <person name="Yang T."/>
            <person name="Liu R."/>
            <person name="Luo Y."/>
            <person name="Hu S."/>
            <person name="Wang D."/>
            <person name="Wang C."/>
            <person name="Pandey M.K."/>
            <person name="Ge S."/>
            <person name="Xu Q."/>
            <person name="Li N."/>
            <person name="Li G."/>
            <person name="Huang Y."/>
            <person name="Saxena R.K."/>
            <person name="Ji Y."/>
            <person name="Li M."/>
            <person name="Yan X."/>
            <person name="He Y."/>
            <person name="Liu Y."/>
            <person name="Wang X."/>
            <person name="Xiang C."/>
            <person name="Varshney R.K."/>
            <person name="Ding H."/>
            <person name="Gao S."/>
            <person name="Zong X."/>
        </authorList>
    </citation>
    <scope>NUCLEOTIDE SEQUENCE [LARGE SCALE GENOMIC DNA]</scope>
    <source>
        <strain evidence="1 2">cv. Zhongwan 6</strain>
    </source>
</reference>
<evidence type="ECO:0000313" key="2">
    <source>
        <dbReference type="Proteomes" id="UP001058974"/>
    </source>
</evidence>
<evidence type="ECO:0000313" key="1">
    <source>
        <dbReference type="EMBL" id="KAI5394758.1"/>
    </source>
</evidence>
<name>A0A9D4W4F5_PEA</name>
<comment type="caution">
    <text evidence="1">The sequence shown here is derived from an EMBL/GenBank/DDBJ whole genome shotgun (WGS) entry which is preliminary data.</text>
</comment>
<sequence>FEHSFSILYSLIATKLQQTKFNFRCISRQRNSSLIMIISSRSSKRKLQQEAPLQVVSKKLRSKIPRRRRRQISPVLIASPRFKISGENPNLSVISVDSSSASDFAGGEVSCNSSRISAVL</sequence>
<gene>
    <name evidence="1" type="ORF">KIW84_061394</name>
</gene>
<accession>A0A9D4W4F5</accession>